<comment type="subcellular location">
    <subcellularLocation>
        <location evidence="1">Cell membrane</location>
        <topology evidence="1">Single-pass membrane protein</topology>
    </subcellularLocation>
</comment>
<keyword evidence="7" id="KW-0717">Septation</keyword>
<dbReference type="AlphaFoldDB" id="A0A848CNZ6"/>
<organism evidence="13 14">
    <name type="scientific">Aneurinibacillus aneurinilyticus</name>
    <name type="common">Bacillus aneurinolyticus</name>
    <dbReference type="NCBI Taxonomy" id="1391"/>
    <lineage>
        <taxon>Bacteria</taxon>
        <taxon>Bacillati</taxon>
        <taxon>Bacillota</taxon>
        <taxon>Bacilli</taxon>
        <taxon>Bacillales</taxon>
        <taxon>Paenibacillaceae</taxon>
        <taxon>Aneurinibacillus group</taxon>
        <taxon>Aneurinibacillus</taxon>
    </lineage>
</organism>
<dbReference type="GO" id="GO:0000921">
    <property type="term" value="P:septin ring assembly"/>
    <property type="evidence" value="ECO:0007669"/>
    <property type="project" value="InterPro"/>
</dbReference>
<feature type="signal peptide" evidence="11">
    <location>
        <begin position="1"/>
        <end position="31"/>
    </location>
</feature>
<protein>
    <recommendedName>
        <fullName evidence="12">TPM domain-containing protein</fullName>
    </recommendedName>
</protein>
<dbReference type="Pfam" id="PF06160">
    <property type="entry name" value="EzrA"/>
    <property type="match status" value="1"/>
</dbReference>
<evidence type="ECO:0000313" key="13">
    <source>
        <dbReference type="EMBL" id="NME99124.1"/>
    </source>
</evidence>
<evidence type="ECO:0000259" key="12">
    <source>
        <dbReference type="Pfam" id="PF04536"/>
    </source>
</evidence>
<feature type="domain" description="TPM" evidence="12">
    <location>
        <begin position="42"/>
        <end position="157"/>
    </location>
</feature>
<dbReference type="GO" id="GO:0000917">
    <property type="term" value="P:division septum assembly"/>
    <property type="evidence" value="ECO:0007669"/>
    <property type="project" value="UniProtKB-KW"/>
</dbReference>
<feature type="transmembrane region" description="Helical" evidence="10">
    <location>
        <begin position="193"/>
        <end position="215"/>
    </location>
</feature>
<dbReference type="Pfam" id="PF04536">
    <property type="entry name" value="TPM_phosphatase"/>
    <property type="match status" value="1"/>
</dbReference>
<keyword evidence="5 9" id="KW-0175">Coiled coil</keyword>
<accession>A0A848CNZ6</accession>
<reference evidence="13 14" key="1">
    <citation type="submission" date="2020-04" db="EMBL/GenBank/DDBJ databases">
        <authorList>
            <person name="Hitch T.C.A."/>
            <person name="Wylensek D."/>
            <person name="Clavel T."/>
        </authorList>
    </citation>
    <scope>NUCLEOTIDE SEQUENCE [LARGE SCALE GENOMIC DNA]</scope>
    <source>
        <strain evidence="13 14">WB01_D5_05</strain>
    </source>
</reference>
<dbReference type="InterPro" id="IPR010379">
    <property type="entry name" value="EzrA"/>
</dbReference>
<evidence type="ECO:0000256" key="3">
    <source>
        <dbReference type="ARBA" id="ARBA00022692"/>
    </source>
</evidence>
<evidence type="ECO:0000256" key="7">
    <source>
        <dbReference type="ARBA" id="ARBA00023210"/>
    </source>
</evidence>
<proteinExistence type="predicted"/>
<evidence type="ECO:0000256" key="10">
    <source>
        <dbReference type="SAM" id="Phobius"/>
    </source>
</evidence>
<feature type="coiled-coil region" evidence="9">
    <location>
        <begin position="300"/>
        <end position="383"/>
    </location>
</feature>
<keyword evidence="4 10" id="KW-1133">Transmembrane helix</keyword>
<feature type="chain" id="PRO_5032574932" description="TPM domain-containing protein" evidence="11">
    <location>
        <begin position="32"/>
        <end position="750"/>
    </location>
</feature>
<keyword evidence="2" id="KW-0132">Cell division</keyword>
<gene>
    <name evidence="13" type="ORF">HF838_12725</name>
</gene>
<comment type="caution">
    <text evidence="13">The sequence shown here is derived from an EMBL/GenBank/DDBJ whole genome shotgun (WGS) entry which is preliminary data.</text>
</comment>
<dbReference type="GO" id="GO:0005886">
    <property type="term" value="C:plasma membrane"/>
    <property type="evidence" value="ECO:0007669"/>
    <property type="project" value="UniProtKB-SubCell"/>
</dbReference>
<evidence type="ECO:0000256" key="8">
    <source>
        <dbReference type="ARBA" id="ARBA00023306"/>
    </source>
</evidence>
<evidence type="ECO:0000313" key="14">
    <source>
        <dbReference type="Proteomes" id="UP000561326"/>
    </source>
</evidence>
<evidence type="ECO:0000256" key="6">
    <source>
        <dbReference type="ARBA" id="ARBA00023136"/>
    </source>
</evidence>
<dbReference type="RefSeq" id="WP_168975417.1">
    <property type="nucleotide sequence ID" value="NZ_CAMJCG010000014.1"/>
</dbReference>
<evidence type="ECO:0000256" key="5">
    <source>
        <dbReference type="ARBA" id="ARBA00023054"/>
    </source>
</evidence>
<keyword evidence="8" id="KW-0131">Cell cycle</keyword>
<evidence type="ECO:0000256" key="4">
    <source>
        <dbReference type="ARBA" id="ARBA00022989"/>
    </source>
</evidence>
<dbReference type="InterPro" id="IPR007621">
    <property type="entry name" value="TPM_dom"/>
</dbReference>
<evidence type="ECO:0000256" key="9">
    <source>
        <dbReference type="SAM" id="Coils"/>
    </source>
</evidence>
<keyword evidence="11" id="KW-0732">Signal</keyword>
<keyword evidence="3 10" id="KW-0812">Transmembrane</keyword>
<evidence type="ECO:0000256" key="11">
    <source>
        <dbReference type="SAM" id="SignalP"/>
    </source>
</evidence>
<keyword evidence="6 10" id="KW-0472">Membrane</keyword>
<dbReference type="GO" id="GO:0005940">
    <property type="term" value="C:septin ring"/>
    <property type="evidence" value="ECO:0007669"/>
    <property type="project" value="InterPro"/>
</dbReference>
<sequence length="750" mass="86886">MTYIRIQRVSRFFIVCTMMLAALASPYYALAASLPASLNKSVTDVDNILKKNEEKEFTNLTSGMKQKYKLIVIAKTKPATLEQYAQEVKNKFKIEDETMVIVLSVEDKNMVILSGKYFHDHGITQEVLQRKMEYFFEPYANQGTLMTGVMSFVGAVNDELQAQGQKQGNENQVVLAGAAPAPVPAVANNVTSWPIWLLIGLVVIAVALGGAALAYTKRSRVLKEVDEADEWRTKITDQLNAFEIDSSWKKEPGRVKEKYLAILTSLDDLKKDAIADVELILVDAEENLMKFRFKRGREIIQEAKEKLFRIEEEYRNLHIRLDKLRETLKDVASLKEETAQLHQKNERRLDELRIQYGVSFHALKEQINQFDRESQSIRQAEEKGNFEEAHTHLQSLADGQQNLMELLQKVPLVRQTIVKELDQEVRQLDEDAKEMVDGGYTNGEEFFTARLVKIRGKVEKLPIMFDEGKVMEVENLILEVREDIEAMYQTMEEIVTNRHQYRQYVTELPYYLNVLKQDQDYLSNELSDLSQRYQVEDGEAFHYYQQIPEVVADIENTLEQIHGSDVKEDYERHGETLTQVTDRVTQMMERREFVMKELKDFRRGERAAHEDVHDLRSSLARVEQQLKRLHLPKMPYGITSNIELCRQAVSTVEEALEEVPLKMQKVDHLLKEAKEQVSTLLEDGAEMIRDIRLTEDKIQRTNRFRRYDKEIAALLQTAEASFHNGDYREAHEAADQAFRLAQEKYAIEQN</sequence>
<dbReference type="Proteomes" id="UP000561326">
    <property type="component" value="Unassembled WGS sequence"/>
</dbReference>
<dbReference type="EMBL" id="JABAGO010000023">
    <property type="protein sequence ID" value="NME99124.1"/>
    <property type="molecule type" value="Genomic_DNA"/>
</dbReference>
<dbReference type="Gene3D" id="3.10.310.50">
    <property type="match status" value="1"/>
</dbReference>
<evidence type="ECO:0000256" key="2">
    <source>
        <dbReference type="ARBA" id="ARBA00022618"/>
    </source>
</evidence>
<name>A0A848CNZ6_ANEAE</name>
<evidence type="ECO:0000256" key="1">
    <source>
        <dbReference type="ARBA" id="ARBA00004162"/>
    </source>
</evidence>